<dbReference type="AlphaFoldDB" id="A0A248VX41"/>
<gene>
    <name evidence="6" type="ORF">CJU94_35310</name>
</gene>
<dbReference type="Gene3D" id="3.90.1590.10">
    <property type="entry name" value="glutathione-dependent formaldehyde- activating enzyme (gfa)"/>
    <property type="match status" value="1"/>
</dbReference>
<feature type="compositionally biased region" description="Basic and acidic residues" evidence="4">
    <location>
        <begin position="7"/>
        <end position="16"/>
    </location>
</feature>
<evidence type="ECO:0000256" key="2">
    <source>
        <dbReference type="ARBA" id="ARBA00022723"/>
    </source>
</evidence>
<evidence type="ECO:0000313" key="7">
    <source>
        <dbReference type="Proteomes" id="UP000215158"/>
    </source>
</evidence>
<geneLocation type="plasmid" evidence="6 7">
    <name>pBN1</name>
</geneLocation>
<reference evidence="6 7" key="1">
    <citation type="submission" date="2017-08" db="EMBL/GenBank/DDBJ databases">
        <title>Identification and genetic characteristics of simultaneous BTEX- and naphthalene-degrading Paraburkholderia sp. BN5 isolated from petroleum-contaminated soil.</title>
        <authorList>
            <person name="Lee Y."/>
            <person name="Jeon C.O."/>
        </authorList>
    </citation>
    <scope>NUCLEOTIDE SEQUENCE [LARGE SCALE GENOMIC DNA]</scope>
    <source>
        <strain evidence="6 7">BN5</strain>
        <plasmid evidence="6 7">pBN1</plasmid>
    </source>
</reference>
<evidence type="ECO:0000313" key="6">
    <source>
        <dbReference type="EMBL" id="ASW03606.1"/>
    </source>
</evidence>
<dbReference type="KEGG" id="parb:CJU94_35310"/>
<evidence type="ECO:0000259" key="5">
    <source>
        <dbReference type="Pfam" id="PF04828"/>
    </source>
</evidence>
<dbReference type="OrthoDB" id="327703at2"/>
<name>A0A248VX41_9BURK</name>
<evidence type="ECO:0000256" key="4">
    <source>
        <dbReference type="SAM" id="MobiDB-lite"/>
    </source>
</evidence>
<evidence type="ECO:0000256" key="1">
    <source>
        <dbReference type="ARBA" id="ARBA00005495"/>
    </source>
</evidence>
<keyword evidence="2" id="KW-0479">Metal-binding</keyword>
<dbReference type="InterPro" id="IPR006913">
    <property type="entry name" value="CENP-V/GFA"/>
</dbReference>
<accession>A0A248VX41</accession>
<dbReference type="GO" id="GO:0046872">
    <property type="term" value="F:metal ion binding"/>
    <property type="evidence" value="ECO:0007669"/>
    <property type="project" value="UniProtKB-KW"/>
</dbReference>
<dbReference type="Pfam" id="PF04828">
    <property type="entry name" value="GFA"/>
    <property type="match status" value="1"/>
</dbReference>
<dbReference type="EMBL" id="CP022991">
    <property type="protein sequence ID" value="ASW03606.1"/>
    <property type="molecule type" value="Genomic_DNA"/>
</dbReference>
<dbReference type="InterPro" id="IPR011057">
    <property type="entry name" value="Mss4-like_sf"/>
</dbReference>
<feature type="region of interest" description="Disordered" evidence="4">
    <location>
        <begin position="1"/>
        <end position="29"/>
    </location>
</feature>
<protein>
    <recommendedName>
        <fullName evidence="5">CENP-V/GFA domain-containing protein</fullName>
    </recommendedName>
</protein>
<dbReference type="GO" id="GO:0016846">
    <property type="term" value="F:carbon-sulfur lyase activity"/>
    <property type="evidence" value="ECO:0007669"/>
    <property type="project" value="InterPro"/>
</dbReference>
<keyword evidence="7" id="KW-1185">Reference proteome</keyword>
<proteinExistence type="inferred from homology"/>
<organism evidence="6 7">
    <name type="scientific">Paraburkholderia aromaticivorans</name>
    <dbReference type="NCBI Taxonomy" id="2026199"/>
    <lineage>
        <taxon>Bacteria</taxon>
        <taxon>Pseudomonadati</taxon>
        <taxon>Pseudomonadota</taxon>
        <taxon>Betaproteobacteria</taxon>
        <taxon>Burkholderiales</taxon>
        <taxon>Burkholderiaceae</taxon>
        <taxon>Paraburkholderia</taxon>
    </lineage>
</organism>
<keyword evidence="3" id="KW-0862">Zinc</keyword>
<evidence type="ECO:0000256" key="3">
    <source>
        <dbReference type="ARBA" id="ARBA00022833"/>
    </source>
</evidence>
<sequence>MRAATHSIDHSTEARHSWNGSPNRRSGTGIRLAHSRLGRHNPEPTERRIHGNVFGGYAMFARSAVELSGRTQAWQSSPAAQRHFCPTCGSVAFMEYLESDELDLPLGAFDRVGTYEPTYELWCCHKEPWLPVGVRTEFEKDRPA</sequence>
<dbReference type="Proteomes" id="UP000215158">
    <property type="component" value="Plasmid pBN1"/>
</dbReference>
<keyword evidence="6" id="KW-0614">Plasmid</keyword>
<feature type="domain" description="CENP-V/GFA" evidence="5">
    <location>
        <begin position="47"/>
        <end position="124"/>
    </location>
</feature>
<dbReference type="SUPFAM" id="SSF51316">
    <property type="entry name" value="Mss4-like"/>
    <property type="match status" value="1"/>
</dbReference>
<comment type="similarity">
    <text evidence="1">Belongs to the Gfa family.</text>
</comment>